<evidence type="ECO:0000313" key="2">
    <source>
        <dbReference type="EMBL" id="ACV25324.1"/>
    </source>
</evidence>
<evidence type="ECO:0000313" key="3">
    <source>
        <dbReference type="Proteomes" id="UP000001495"/>
    </source>
</evidence>
<proteinExistence type="predicted"/>
<organism evidence="2 3">
    <name type="scientific">Methanocaldococcus fervens (strain DSM 4213 / JCM 15782 / AG86)</name>
    <name type="common">Methanococcus fervens</name>
    <dbReference type="NCBI Taxonomy" id="573064"/>
    <lineage>
        <taxon>Archaea</taxon>
        <taxon>Methanobacteriati</taxon>
        <taxon>Methanobacteriota</taxon>
        <taxon>Methanomada group</taxon>
        <taxon>Methanococci</taxon>
        <taxon>Methanococcales</taxon>
        <taxon>Methanocaldococcaceae</taxon>
        <taxon>Methanocaldococcus</taxon>
    </lineage>
</organism>
<dbReference type="HOGENOM" id="CLU_064448_0_0_2"/>
<feature type="domain" description="DUF4268" evidence="1">
    <location>
        <begin position="171"/>
        <end position="303"/>
    </location>
</feature>
<dbReference type="InterPro" id="IPR025364">
    <property type="entry name" value="DUF4268"/>
</dbReference>
<evidence type="ECO:0000259" key="1">
    <source>
        <dbReference type="Pfam" id="PF14088"/>
    </source>
</evidence>
<dbReference type="RefSeq" id="WP_015792057.1">
    <property type="nucleotide sequence ID" value="NC_013156.1"/>
</dbReference>
<protein>
    <recommendedName>
        <fullName evidence="1">DUF4268 domain-containing protein</fullName>
    </recommendedName>
</protein>
<dbReference type="InterPro" id="IPR011856">
    <property type="entry name" value="tRNA_endonuc-like_dom_sf"/>
</dbReference>
<dbReference type="eggNOG" id="arCOG06885">
    <property type="taxonomic scope" value="Archaea"/>
</dbReference>
<name>C7P5E6_METFA</name>
<dbReference type="Proteomes" id="UP000001495">
    <property type="component" value="Chromosome"/>
</dbReference>
<dbReference type="GeneID" id="8366227"/>
<sequence>MPKVQLGVLEEIEIDKVFENERDLSDWLKDNIELLSQKLHLEFDELQREYPIGNFRVDIFGKEINTNTKVIIENQFGKTNHDHLGKILTYASGVDAKIIIWIAEEFTDEHKQALTWLNENTPEEIGFFGIELKVVKIGNSDPAVDFDVVVAPNQWVKISRNPQISERNETYRRFWDELLERYGKNLTPQPQNWMSFSAGKSGIEYSWVFKQGNKFSVELYIGTKDSQRNKQIFEFLKQNKEKIENEIGCSLEWTQAEKSKKGAYRIATYKQMSGNILQIDKNEWNELIEWGCETMKKFENTFSGFLSRCQQ</sequence>
<accession>C7P5E6</accession>
<dbReference type="EMBL" id="CP001696">
    <property type="protein sequence ID" value="ACV25324.1"/>
    <property type="molecule type" value="Genomic_DNA"/>
</dbReference>
<dbReference type="Gene3D" id="3.40.1350.10">
    <property type="match status" value="1"/>
</dbReference>
<dbReference type="AlphaFoldDB" id="C7P5E6"/>
<reference evidence="2" key="1">
    <citation type="submission" date="2009-08" db="EMBL/GenBank/DDBJ databases">
        <title>Complete sequence of chromosome of Methanocaldococcus fervens AG86.</title>
        <authorList>
            <consortium name="US DOE Joint Genome Institute"/>
            <person name="Lucas S."/>
            <person name="Copeland A."/>
            <person name="Lapidus A."/>
            <person name="Glavina del Rio T."/>
            <person name="Tice H."/>
            <person name="Bruce D."/>
            <person name="Goodwin L."/>
            <person name="Pitluck S."/>
            <person name="Chertkov O."/>
            <person name="Detter J.C."/>
            <person name="Han C."/>
            <person name="Tapia R."/>
            <person name="Larimer F."/>
            <person name="Land M."/>
            <person name="Hauser L."/>
            <person name="Kyrpides N."/>
            <person name="Ovchinnikova G."/>
            <person name="Lupa-Sieprawska M."/>
            <person name="Whitman W.B."/>
        </authorList>
    </citation>
    <scope>NUCLEOTIDE SEQUENCE [LARGE SCALE GENOMIC DNA]</scope>
    <source>
        <strain evidence="2">AG86</strain>
    </source>
</reference>
<dbReference type="Pfam" id="PF14088">
    <property type="entry name" value="DUF4268"/>
    <property type="match status" value="1"/>
</dbReference>
<dbReference type="GO" id="GO:0003676">
    <property type="term" value="F:nucleic acid binding"/>
    <property type="evidence" value="ECO:0007669"/>
    <property type="project" value="InterPro"/>
</dbReference>
<gene>
    <name evidence="2" type="ordered locus">Mefer_1521</name>
</gene>
<dbReference type="STRING" id="573064.Mefer_1521"/>
<keyword evidence="3" id="KW-1185">Reference proteome</keyword>
<dbReference type="OrthoDB" id="200578at2157"/>
<dbReference type="KEGG" id="mfe:Mefer_1521"/>